<dbReference type="STRING" id="111780.Sta7437_2899"/>
<dbReference type="EMBL" id="CP003653">
    <property type="protein sequence ID" value="AFZ36418.1"/>
    <property type="molecule type" value="Genomic_DNA"/>
</dbReference>
<gene>
    <name evidence="2" type="ordered locus">Sta7437_2899</name>
</gene>
<evidence type="ECO:0000313" key="3">
    <source>
        <dbReference type="Proteomes" id="UP000010473"/>
    </source>
</evidence>
<dbReference type="eggNOG" id="COG3861">
    <property type="taxonomic scope" value="Bacteria"/>
</dbReference>
<dbReference type="Proteomes" id="UP000010473">
    <property type="component" value="Chromosome"/>
</dbReference>
<dbReference type="PANTHER" id="PTHR36109">
    <property type="entry name" value="MEMBRANE PROTEIN-RELATED"/>
    <property type="match status" value="1"/>
</dbReference>
<dbReference type="Pfam" id="PF11181">
    <property type="entry name" value="YflT"/>
    <property type="match status" value="1"/>
</dbReference>
<dbReference type="AlphaFoldDB" id="K9XV49"/>
<name>K9XV49_STAC7</name>
<accession>K9XV49</accession>
<dbReference type="OrthoDB" id="462701at2"/>
<keyword evidence="3" id="KW-1185">Reference proteome</keyword>
<evidence type="ECO:0000313" key="2">
    <source>
        <dbReference type="EMBL" id="AFZ36418.1"/>
    </source>
</evidence>
<dbReference type="PATRIC" id="fig|111780.3.peg.3014"/>
<proteinExistence type="predicted"/>
<dbReference type="PANTHER" id="PTHR36109:SF2">
    <property type="entry name" value="MEMBRANE PROTEIN"/>
    <property type="match status" value="1"/>
</dbReference>
<organism evidence="2 3">
    <name type="scientific">Stanieria cyanosphaera (strain ATCC 29371 / PCC 7437)</name>
    <dbReference type="NCBI Taxonomy" id="111780"/>
    <lineage>
        <taxon>Bacteria</taxon>
        <taxon>Bacillati</taxon>
        <taxon>Cyanobacteriota</taxon>
        <taxon>Cyanophyceae</taxon>
        <taxon>Pleurocapsales</taxon>
        <taxon>Dermocarpellaceae</taxon>
        <taxon>Stanieria</taxon>
    </lineage>
</organism>
<dbReference type="InterPro" id="IPR025889">
    <property type="entry name" value="GSP17M-like_dom"/>
</dbReference>
<feature type="domain" description="General stress protein 17M-like" evidence="1">
    <location>
        <begin position="228"/>
        <end position="319"/>
    </location>
</feature>
<protein>
    <recommendedName>
        <fullName evidence="1">General stress protein 17M-like domain-containing protein</fullName>
    </recommendedName>
</protein>
<evidence type="ECO:0000259" key="1">
    <source>
        <dbReference type="Pfam" id="PF11181"/>
    </source>
</evidence>
<reference evidence="3" key="1">
    <citation type="journal article" date="2013" name="Proc. Natl. Acad. Sci. U.S.A.">
        <title>Improving the coverage of the cyanobacterial phylum using diversity-driven genome sequencing.</title>
        <authorList>
            <person name="Shih P.M."/>
            <person name="Wu D."/>
            <person name="Latifi A."/>
            <person name="Axen S.D."/>
            <person name="Fewer D.P."/>
            <person name="Talla E."/>
            <person name="Calteau A."/>
            <person name="Cai F."/>
            <person name="Tandeau de Marsac N."/>
            <person name="Rippka R."/>
            <person name="Herdman M."/>
            <person name="Sivonen K."/>
            <person name="Coursin T."/>
            <person name="Laurent T."/>
            <person name="Goodwin L."/>
            <person name="Nolan M."/>
            <person name="Davenport K.W."/>
            <person name="Han C.S."/>
            <person name="Rubin E.M."/>
            <person name="Eisen J.A."/>
            <person name="Woyke T."/>
            <person name="Gugger M."/>
            <person name="Kerfeld C.A."/>
        </authorList>
    </citation>
    <scope>NUCLEOTIDE SEQUENCE [LARGE SCALE GENOMIC DNA]</scope>
    <source>
        <strain evidence="3">ATCC 29371 / PCC 7437</strain>
    </source>
</reference>
<sequence>MSTTQYQKAIGVFHNRAEAEAALRELQQSGFLMDRVSVIAQNPEQTKGMTEANVREGVGNKADEGATTGAVTGGTLGGLTGLLVGLGTLAIPGVGPILLAGATATALATTVAGGAIGAAAGGLIGGLIGLGIPEERARLYNDRVRQGYYLVIIEGNSVEIERAEAVLRRHGIQDWDVYGQPQREITSNHPATELNAGVPMTRANSTDYVTTTTKPTTNRTINTRKHAVAVFSHRQEAEQAVRDLKESGFPLEQIDIVATETSTNHPFTGVKTRNRIDDYASLGILEPAANVYRDRLNRGQYLVMLKGTDEELQRAETRLNRRAIQQWDIYQVVADHPEVIIIDHRHPNT</sequence>
<dbReference type="KEGG" id="scs:Sta7437_2899"/>
<dbReference type="HOGENOM" id="CLU_029443_0_0_3"/>
<dbReference type="RefSeq" id="WP_015194085.1">
    <property type="nucleotide sequence ID" value="NC_019748.1"/>
</dbReference>
<dbReference type="InterPro" id="IPR052948">
    <property type="entry name" value="Low_temp-induced_all0457"/>
</dbReference>